<comment type="caution">
    <text evidence="5">The sequence shown here is derived from an EMBL/GenBank/DDBJ whole genome shotgun (WGS) entry which is preliminary data.</text>
</comment>
<evidence type="ECO:0000256" key="3">
    <source>
        <dbReference type="ARBA" id="ARBA00023163"/>
    </source>
</evidence>
<accession>A0ABW3AQ25</accession>
<evidence type="ECO:0000256" key="2">
    <source>
        <dbReference type="ARBA" id="ARBA00023125"/>
    </source>
</evidence>
<proteinExistence type="predicted"/>
<organism evidence="5 6">
    <name type="scientific">Mucilaginibacter litoreus</name>
    <dbReference type="NCBI Taxonomy" id="1048221"/>
    <lineage>
        <taxon>Bacteria</taxon>
        <taxon>Pseudomonadati</taxon>
        <taxon>Bacteroidota</taxon>
        <taxon>Sphingobacteriia</taxon>
        <taxon>Sphingobacteriales</taxon>
        <taxon>Sphingobacteriaceae</taxon>
        <taxon>Mucilaginibacter</taxon>
    </lineage>
</organism>
<keyword evidence="3" id="KW-0804">Transcription</keyword>
<dbReference type="RefSeq" id="WP_377112331.1">
    <property type="nucleotide sequence ID" value="NZ_JBHTHZ010000002.1"/>
</dbReference>
<dbReference type="EMBL" id="JBHTHZ010000002">
    <property type="protein sequence ID" value="MFD0793075.1"/>
    <property type="molecule type" value="Genomic_DNA"/>
</dbReference>
<name>A0ABW3AQ25_9SPHI</name>
<dbReference type="Gene3D" id="1.10.260.40">
    <property type="entry name" value="lambda repressor-like DNA-binding domains"/>
    <property type="match status" value="1"/>
</dbReference>
<dbReference type="CDD" id="cd01392">
    <property type="entry name" value="HTH_LacI"/>
    <property type="match status" value="1"/>
</dbReference>
<feature type="domain" description="HTH lacI-type" evidence="4">
    <location>
        <begin position="5"/>
        <end position="62"/>
    </location>
</feature>
<dbReference type="Pfam" id="PF13377">
    <property type="entry name" value="Peripla_BP_3"/>
    <property type="match status" value="1"/>
</dbReference>
<dbReference type="InterPro" id="IPR010982">
    <property type="entry name" value="Lambda_DNA-bd_dom_sf"/>
</dbReference>
<dbReference type="InterPro" id="IPR046335">
    <property type="entry name" value="LacI/GalR-like_sensor"/>
</dbReference>
<keyword evidence="6" id="KW-1185">Reference proteome</keyword>
<dbReference type="SUPFAM" id="SSF47413">
    <property type="entry name" value="lambda repressor-like DNA-binding domains"/>
    <property type="match status" value="1"/>
</dbReference>
<dbReference type="InterPro" id="IPR000843">
    <property type="entry name" value="HTH_LacI"/>
</dbReference>
<dbReference type="Gene3D" id="3.40.50.2300">
    <property type="match status" value="2"/>
</dbReference>
<sequence>MSKKISIVDIANALNISKTTVSFILNGRAQEKRISEELVERVLKLVKEVGYKPNSLAKSLRTGKSNIIGLMVEDISNPFFANIARLIEDRAYEKGYRIIYCSTDNDTNKTQDLITMFRDRHVDGYIMAPPKDIEEDVRDIIKSGLPVVMFDRYLPNIDTDYVVVDNQFSTYNATRHLMEQGYTKIAFITFSSEQTQMLDRVNGYKNALKEEKLKPYIKEIDFNRIEDLIIEPLTAYLKKNPGIDAVLFGTDHIGTCGLKVIKQLGLKVPDDLAVVSFDDYDVFKLYSPPVTAIAQPIEDIADNIISLLLKKLDSNANQTTQKITLSTNLNIRRSSKRLSDAVAQ</sequence>
<dbReference type="SMART" id="SM00354">
    <property type="entry name" value="HTH_LACI"/>
    <property type="match status" value="1"/>
</dbReference>
<dbReference type="InterPro" id="IPR028082">
    <property type="entry name" value="Peripla_BP_I"/>
</dbReference>
<dbReference type="PANTHER" id="PTHR30146">
    <property type="entry name" value="LACI-RELATED TRANSCRIPTIONAL REPRESSOR"/>
    <property type="match status" value="1"/>
</dbReference>
<keyword evidence="2 5" id="KW-0238">DNA-binding</keyword>
<reference evidence="6" key="1">
    <citation type="journal article" date="2019" name="Int. J. Syst. Evol. Microbiol.">
        <title>The Global Catalogue of Microorganisms (GCM) 10K type strain sequencing project: providing services to taxonomists for standard genome sequencing and annotation.</title>
        <authorList>
            <consortium name="The Broad Institute Genomics Platform"/>
            <consortium name="The Broad Institute Genome Sequencing Center for Infectious Disease"/>
            <person name="Wu L."/>
            <person name="Ma J."/>
        </authorList>
    </citation>
    <scope>NUCLEOTIDE SEQUENCE [LARGE SCALE GENOMIC DNA]</scope>
    <source>
        <strain evidence="6">CCUG 61484</strain>
    </source>
</reference>
<evidence type="ECO:0000313" key="5">
    <source>
        <dbReference type="EMBL" id="MFD0793075.1"/>
    </source>
</evidence>
<dbReference type="CDD" id="cd19977">
    <property type="entry name" value="PBP1_EndR-like"/>
    <property type="match status" value="1"/>
</dbReference>
<dbReference type="GO" id="GO:0003677">
    <property type="term" value="F:DNA binding"/>
    <property type="evidence" value="ECO:0007669"/>
    <property type="project" value="UniProtKB-KW"/>
</dbReference>
<dbReference type="PROSITE" id="PS50932">
    <property type="entry name" value="HTH_LACI_2"/>
    <property type="match status" value="1"/>
</dbReference>
<protein>
    <submittedName>
        <fullName evidence="5">LacI family DNA-binding transcriptional regulator</fullName>
    </submittedName>
</protein>
<keyword evidence="1" id="KW-0805">Transcription regulation</keyword>
<evidence type="ECO:0000313" key="6">
    <source>
        <dbReference type="Proteomes" id="UP001597010"/>
    </source>
</evidence>
<gene>
    <name evidence="5" type="ORF">ACFQZX_05565</name>
</gene>
<evidence type="ECO:0000259" key="4">
    <source>
        <dbReference type="PROSITE" id="PS50932"/>
    </source>
</evidence>
<dbReference type="PANTHER" id="PTHR30146:SF109">
    <property type="entry name" value="HTH-TYPE TRANSCRIPTIONAL REGULATOR GALS"/>
    <property type="match status" value="1"/>
</dbReference>
<dbReference type="Proteomes" id="UP001597010">
    <property type="component" value="Unassembled WGS sequence"/>
</dbReference>
<dbReference type="Pfam" id="PF00356">
    <property type="entry name" value="LacI"/>
    <property type="match status" value="1"/>
</dbReference>
<dbReference type="SUPFAM" id="SSF53822">
    <property type="entry name" value="Periplasmic binding protein-like I"/>
    <property type="match status" value="1"/>
</dbReference>
<evidence type="ECO:0000256" key="1">
    <source>
        <dbReference type="ARBA" id="ARBA00023015"/>
    </source>
</evidence>